<keyword evidence="4" id="KW-1185">Reference proteome</keyword>
<dbReference type="GO" id="GO:0016799">
    <property type="term" value="F:hydrolase activity, hydrolyzing N-glycosyl compounds"/>
    <property type="evidence" value="ECO:0007669"/>
    <property type="project" value="UniProtKB-ARBA"/>
</dbReference>
<organism evidence="3 4">
    <name type="scientific">Batillaria attramentaria</name>
    <dbReference type="NCBI Taxonomy" id="370345"/>
    <lineage>
        <taxon>Eukaryota</taxon>
        <taxon>Metazoa</taxon>
        <taxon>Spiralia</taxon>
        <taxon>Lophotrochozoa</taxon>
        <taxon>Mollusca</taxon>
        <taxon>Gastropoda</taxon>
        <taxon>Caenogastropoda</taxon>
        <taxon>Sorbeoconcha</taxon>
        <taxon>Cerithioidea</taxon>
        <taxon>Batillariidae</taxon>
        <taxon>Batillaria</taxon>
    </lineage>
</organism>
<evidence type="ECO:0000313" key="3">
    <source>
        <dbReference type="EMBL" id="KAK7469725.1"/>
    </source>
</evidence>
<dbReference type="SUPFAM" id="SSF53590">
    <property type="entry name" value="Nucleoside hydrolase"/>
    <property type="match status" value="1"/>
</dbReference>
<dbReference type="EMBL" id="JACVVK020000506">
    <property type="protein sequence ID" value="KAK7469725.1"/>
    <property type="molecule type" value="Genomic_DNA"/>
</dbReference>
<proteinExistence type="inferred from homology"/>
<comment type="caution">
    <text evidence="3">The sequence shown here is derived from an EMBL/GenBank/DDBJ whole genome shotgun (WGS) entry which is preliminary data.</text>
</comment>
<feature type="domain" description="Inosine/uridine-preferring nucleoside hydrolase" evidence="2">
    <location>
        <begin position="51"/>
        <end position="242"/>
    </location>
</feature>
<evidence type="ECO:0000313" key="4">
    <source>
        <dbReference type="Proteomes" id="UP001519460"/>
    </source>
</evidence>
<dbReference type="Gene3D" id="3.90.245.10">
    <property type="entry name" value="Ribonucleoside hydrolase-like"/>
    <property type="match status" value="1"/>
</dbReference>
<sequence length="260" mass="28379">MIDRANCIRITLMANPHSHVSILFGQTYSALAQLNSRMAEPGTESLERRKVILDVDTGIDDAHAIMLALSRADIDVVAITCSNGNVKIDDVTSNTLRVLHACDRLEVPVYKGAARSLLGQVSKFDNFTGPAWTTPVDLKMVQSEQAANALVRLAREHPGKITLVALAPLTNIAMAVNLDPAFPSNLLDVFIMGGNTAAQGRVSLCAEFNFHGDPEAAFIALNSLHNIRLLPYELCCEHLLSWVRHFPAVVVSLLLLLFSW</sequence>
<dbReference type="Pfam" id="PF01156">
    <property type="entry name" value="IU_nuc_hydro"/>
    <property type="match status" value="1"/>
</dbReference>
<dbReference type="PANTHER" id="PTHR46190">
    <property type="entry name" value="SI:CH211-201H21.5-RELATED"/>
    <property type="match status" value="1"/>
</dbReference>
<gene>
    <name evidence="3" type="ORF">BaRGS_00036256</name>
</gene>
<reference evidence="3 4" key="1">
    <citation type="journal article" date="2023" name="Sci. Data">
        <title>Genome assembly of the Korean intertidal mud-creeper Batillaria attramentaria.</title>
        <authorList>
            <person name="Patra A.K."/>
            <person name="Ho P.T."/>
            <person name="Jun S."/>
            <person name="Lee S.J."/>
            <person name="Kim Y."/>
            <person name="Won Y.J."/>
        </authorList>
    </citation>
    <scope>NUCLEOTIDE SEQUENCE [LARGE SCALE GENOMIC DNA]</scope>
    <source>
        <strain evidence="3">Wonlab-2016</strain>
    </source>
</reference>
<protein>
    <recommendedName>
        <fullName evidence="2">Inosine/uridine-preferring nucleoside hydrolase domain-containing protein</fullName>
    </recommendedName>
</protein>
<evidence type="ECO:0000259" key="2">
    <source>
        <dbReference type="Pfam" id="PF01156"/>
    </source>
</evidence>
<dbReference type="InterPro" id="IPR036452">
    <property type="entry name" value="Ribo_hydro-like"/>
</dbReference>
<dbReference type="InterPro" id="IPR001910">
    <property type="entry name" value="Inosine/uridine_hydrolase_dom"/>
</dbReference>
<dbReference type="InterPro" id="IPR052775">
    <property type="entry name" value="IUN_hydrolase"/>
</dbReference>
<name>A0ABD0JCI5_9CAEN</name>
<dbReference type="PANTHER" id="PTHR46190:SF1">
    <property type="entry name" value="SI:CH211-201H21.5"/>
    <property type="match status" value="1"/>
</dbReference>
<dbReference type="AlphaFoldDB" id="A0ABD0JCI5"/>
<comment type="similarity">
    <text evidence="1">Belongs to the IUNH family.</text>
</comment>
<accession>A0ABD0JCI5</accession>
<evidence type="ECO:0000256" key="1">
    <source>
        <dbReference type="ARBA" id="ARBA00009176"/>
    </source>
</evidence>
<dbReference type="Proteomes" id="UP001519460">
    <property type="component" value="Unassembled WGS sequence"/>
</dbReference>